<feature type="non-terminal residue" evidence="1">
    <location>
        <position position="1"/>
    </location>
</feature>
<dbReference type="PANTHER" id="PTHR46148:SF59">
    <property type="entry name" value="NUCLEOTIDYLTRANSFERASE, RIBONUCLEASE H"/>
    <property type="match status" value="1"/>
</dbReference>
<dbReference type="GO" id="GO:0003964">
    <property type="term" value="F:RNA-directed DNA polymerase activity"/>
    <property type="evidence" value="ECO:0007669"/>
    <property type="project" value="UniProtKB-KW"/>
</dbReference>
<proteinExistence type="predicted"/>
<dbReference type="AlphaFoldDB" id="A0A699V6C8"/>
<dbReference type="EMBL" id="BKCJ011408214">
    <property type="protein sequence ID" value="GFD30862.1"/>
    <property type="molecule type" value="Genomic_DNA"/>
</dbReference>
<sequence>IHDTFHVPNLKICLVNVNLHVPLEDIKIDNKVRFVEEHIEIMDREVKKKKRSLIPIVKVHWNSQRGLKFMWEQEYEMIRKYPQLFASVTA</sequence>
<gene>
    <name evidence="1" type="ORF">Tci_902831</name>
</gene>
<dbReference type="PANTHER" id="PTHR46148">
    <property type="entry name" value="CHROMO DOMAIN-CONTAINING PROTEIN"/>
    <property type="match status" value="1"/>
</dbReference>
<accession>A0A699V6C8</accession>
<organism evidence="1">
    <name type="scientific">Tanacetum cinerariifolium</name>
    <name type="common">Dalmatian daisy</name>
    <name type="synonym">Chrysanthemum cinerariifolium</name>
    <dbReference type="NCBI Taxonomy" id="118510"/>
    <lineage>
        <taxon>Eukaryota</taxon>
        <taxon>Viridiplantae</taxon>
        <taxon>Streptophyta</taxon>
        <taxon>Embryophyta</taxon>
        <taxon>Tracheophyta</taxon>
        <taxon>Spermatophyta</taxon>
        <taxon>Magnoliopsida</taxon>
        <taxon>eudicotyledons</taxon>
        <taxon>Gunneridae</taxon>
        <taxon>Pentapetalae</taxon>
        <taxon>asterids</taxon>
        <taxon>campanulids</taxon>
        <taxon>Asterales</taxon>
        <taxon>Asteraceae</taxon>
        <taxon>Asteroideae</taxon>
        <taxon>Anthemideae</taxon>
        <taxon>Anthemidinae</taxon>
        <taxon>Tanacetum</taxon>
    </lineage>
</organism>
<keyword evidence="1" id="KW-0695">RNA-directed DNA polymerase</keyword>
<evidence type="ECO:0000313" key="1">
    <source>
        <dbReference type="EMBL" id="GFD30862.1"/>
    </source>
</evidence>
<name>A0A699V6C8_TANCI</name>
<protein>
    <submittedName>
        <fullName evidence="1">Putative reverse transcriptase domain-containing protein</fullName>
    </submittedName>
</protein>
<keyword evidence="1" id="KW-0548">Nucleotidyltransferase</keyword>
<reference evidence="1" key="1">
    <citation type="journal article" date="2019" name="Sci. Rep.">
        <title>Draft genome of Tanacetum cinerariifolium, the natural source of mosquito coil.</title>
        <authorList>
            <person name="Yamashiro T."/>
            <person name="Shiraishi A."/>
            <person name="Satake H."/>
            <person name="Nakayama K."/>
        </authorList>
    </citation>
    <scope>NUCLEOTIDE SEQUENCE</scope>
</reference>
<keyword evidence="1" id="KW-0808">Transferase</keyword>
<comment type="caution">
    <text evidence="1">The sequence shown here is derived from an EMBL/GenBank/DDBJ whole genome shotgun (WGS) entry which is preliminary data.</text>
</comment>